<dbReference type="InterPro" id="IPR056842">
    <property type="entry name" value="THADA-like_TPR_C"/>
</dbReference>
<dbReference type="Pfam" id="PF10350">
    <property type="entry name" value="DUF2428"/>
    <property type="match status" value="1"/>
</dbReference>
<comment type="similarity">
    <text evidence="1">Belongs to the THADA family.</text>
</comment>
<dbReference type="InterPro" id="IPR016024">
    <property type="entry name" value="ARM-type_fold"/>
</dbReference>
<organism evidence="5 6">
    <name type="scientific">Mesocestoides corti</name>
    <name type="common">Flatworm</name>
    <dbReference type="NCBI Taxonomy" id="53468"/>
    <lineage>
        <taxon>Eukaryota</taxon>
        <taxon>Metazoa</taxon>
        <taxon>Spiralia</taxon>
        <taxon>Lophotrochozoa</taxon>
        <taxon>Platyhelminthes</taxon>
        <taxon>Cestoda</taxon>
        <taxon>Eucestoda</taxon>
        <taxon>Cyclophyllidea</taxon>
        <taxon>Mesocestoididae</taxon>
        <taxon>Mesocestoides</taxon>
    </lineage>
</organism>
<accession>A0A0R3U3W2</accession>
<gene>
    <name evidence="5" type="ORF">MCOS_LOCUS1300</name>
</gene>
<dbReference type="STRING" id="53468.A0A0R3U3W2"/>
<sequence>MLVECIELLNTYIEKHLQKNSTDKVFEKSPYLMSSLLLSLARNYSAACAGDAITSILLKCQSNVNDWLEGILRPLANFLLHGLISCSTEKQLRGLTETDIHSVTKLRLHNFFLHCAKSPFANLRAGNFYLDAWDPPSTENTPFILELINHLVFLLEMKCQFSSHVSDHRLTNPKLVEAALEHNSDKIRAEACRALAQIVVKLPPAVNPQPFLHRSVLRGVSSLLSSTHPAARDMAIHAFFEMALFIRNRSVSSSIEDANSFDVPRGCQVSGYPDVSEVTFDNVPVESYLHAMGDIYRFAAGLWSCNYGNLDAFLEKQISGLTPFLRDLVFHPMLPPGMPYQRQKMLISLISCLFELSYIENDSRKIGKRFGFEPCTQRTLKQILTHFVSTSGFPSLYEKTTWLQLISSLPHTNPEIQCSIVNILTTYWSPTSAAWLNSEIHADLIQLAETWCDLHSPEGYTAGAALLQWLLTSVLSSSDVSQVTSRLLASMRDLCDAIPIICDSTDAQMHQRLIERILTKPGHGFLAAADRILSWYVVRSKFPQSIFIQAHELDDDVSRLGNLLSPELVKHCLHLSSACLALMGCPWSHQNKEGTSLSSVVCGLETSSFETLGRTILDLARQAQTTIKTPSESESAHEIWDSLTSTTALFPEYQHILSWAWHNLEITSSILSKWVHFRVLLALIRGEPLDDLARQYFTLVGKQLIRILMSCRHKGTVEAVHQSLQDYLTISEYLSQHFRTVTAKQDQLQSILDLLIRPNQVIDVCLSAVRDCKFSVTRRSAGLWPASKAALMAELVASPLEQPLLHRWLSSLLDISCSTGSTEAGDPEKYDPPRALALHLIKGIFEDARLGPVAFASVPPEDRGGDDWLTILACKLALPGFAASQWTIANGSLQLFASIVKRLVGPVHTRPGTTIAEVFGRYPALFDAFVTTLSSLHSAEGWQRCATAKVVVPLLGLLSRLQPSPNAAFSEERQAEMRCSLQPFLAHPVAKIRHLAAESFIPFCSSAHVTAQAALLASVGPLTGLLKTEHKLTACRCANACSGQLYAISAWLRQAPTSGEAVVRVRKLEWGVALRYLAKWTSRDRACWFLAAQLASVMRCIFELIPNSEKGKYRTVFYFFCERLQKQSYPNGLLFQPLFSEFHSAFYDLYHTIHDFQPLITKSVDIPFIFQSTPEEVVLTSHLLSNIHYGAPPDLAHVLSGTVLSTTLLSLALDRSVWKRPEDGIDLSCLERLTSWPLTDGQKSLLLPGILLAMAPLVGVLARIREASKFVTWWFENMQPCLSVASANQQSRITASQALLVWLNTGGKSCLNGLSEIQLANLLRLVLCGLFDECYDVRETTGRVVALLLDLQHPVCPSRGAHLLLFDLMPSLLSRPVEWLIDFYQLQLDSVIDRADTMIKLRAMNVLYEPDEANPYFDVQFVIILLLSALRHFGASDKVVKSKTASALGRLSECVKEKCDFRSATLASHLPALYQVALATQLTDRC</sequence>
<dbReference type="EMBL" id="UXSR01000154">
    <property type="protein sequence ID" value="VDD75297.1"/>
    <property type="molecule type" value="Genomic_DNA"/>
</dbReference>
<name>A0A0R3U3W2_MESCO</name>
<evidence type="ECO:0000313" key="6">
    <source>
        <dbReference type="Proteomes" id="UP000267029"/>
    </source>
</evidence>
<dbReference type="OrthoDB" id="6614653at2759"/>
<dbReference type="GO" id="GO:0030488">
    <property type="term" value="P:tRNA methylation"/>
    <property type="evidence" value="ECO:0007669"/>
    <property type="project" value="TreeGrafter"/>
</dbReference>
<dbReference type="PANTHER" id="PTHR14387">
    <property type="entry name" value="THADA/DEATH RECEPTOR INTERACTING PROTEIN"/>
    <property type="match status" value="1"/>
</dbReference>
<proteinExistence type="inferred from homology"/>
<dbReference type="InterPro" id="IPR051954">
    <property type="entry name" value="tRNA_methyltransferase_THADA"/>
</dbReference>
<evidence type="ECO:0000313" key="5">
    <source>
        <dbReference type="EMBL" id="VDD75297.1"/>
    </source>
</evidence>
<evidence type="ECO:0000256" key="2">
    <source>
        <dbReference type="ARBA" id="ARBA00022694"/>
    </source>
</evidence>
<keyword evidence="6" id="KW-1185">Reference proteome</keyword>
<dbReference type="Pfam" id="PF25151">
    <property type="entry name" value="TPR_Trm732_C"/>
    <property type="match status" value="1"/>
</dbReference>
<feature type="domain" description="DUF2428" evidence="3">
    <location>
        <begin position="635"/>
        <end position="853"/>
    </location>
</feature>
<dbReference type="PANTHER" id="PTHR14387:SF0">
    <property type="entry name" value="DUF2428 DOMAIN-CONTAINING PROTEIN"/>
    <property type="match status" value="1"/>
</dbReference>
<dbReference type="InterPro" id="IPR011989">
    <property type="entry name" value="ARM-like"/>
</dbReference>
<evidence type="ECO:0000256" key="1">
    <source>
        <dbReference type="ARBA" id="ARBA00010409"/>
    </source>
</evidence>
<keyword evidence="2" id="KW-0819">tRNA processing</keyword>
<reference evidence="5 6" key="1">
    <citation type="submission" date="2018-10" db="EMBL/GenBank/DDBJ databases">
        <authorList>
            <consortium name="Pathogen Informatics"/>
        </authorList>
    </citation>
    <scope>NUCLEOTIDE SEQUENCE [LARGE SCALE GENOMIC DNA]</scope>
</reference>
<dbReference type="Proteomes" id="UP000267029">
    <property type="component" value="Unassembled WGS sequence"/>
</dbReference>
<evidence type="ECO:0000259" key="4">
    <source>
        <dbReference type="Pfam" id="PF25151"/>
    </source>
</evidence>
<feature type="domain" description="tRNA (32-2'-O)-methyltransferase regulator THADA-like C-terminal TPR repeats region" evidence="4">
    <location>
        <begin position="890"/>
        <end position="1049"/>
    </location>
</feature>
<dbReference type="GO" id="GO:0005829">
    <property type="term" value="C:cytosol"/>
    <property type="evidence" value="ECO:0007669"/>
    <property type="project" value="TreeGrafter"/>
</dbReference>
<dbReference type="Gene3D" id="1.25.10.10">
    <property type="entry name" value="Leucine-rich Repeat Variant"/>
    <property type="match status" value="1"/>
</dbReference>
<protein>
    <submittedName>
        <fullName evidence="5">Uncharacterized protein</fullName>
    </submittedName>
</protein>
<dbReference type="InterPro" id="IPR019442">
    <property type="entry name" value="THADA/TRM732_DUF2428"/>
</dbReference>
<evidence type="ECO:0000259" key="3">
    <source>
        <dbReference type="Pfam" id="PF10350"/>
    </source>
</evidence>
<dbReference type="SUPFAM" id="SSF48371">
    <property type="entry name" value="ARM repeat"/>
    <property type="match status" value="2"/>
</dbReference>